<evidence type="ECO:0000313" key="3">
    <source>
        <dbReference type="Proteomes" id="UP000245383"/>
    </source>
</evidence>
<dbReference type="Proteomes" id="UP000245383">
    <property type="component" value="Unassembled WGS sequence"/>
</dbReference>
<name>A0A2T9YQR7_9FUNG</name>
<dbReference type="EMBL" id="MBFR01000081">
    <property type="protein sequence ID" value="PVU94647.1"/>
    <property type="molecule type" value="Genomic_DNA"/>
</dbReference>
<comment type="caution">
    <text evidence="1">The sequence shown here is derived from an EMBL/GenBank/DDBJ whole genome shotgun (WGS) entry which is preliminary data.</text>
</comment>
<organism evidence="1 3">
    <name type="scientific">Smittium simulii</name>
    <dbReference type="NCBI Taxonomy" id="133385"/>
    <lineage>
        <taxon>Eukaryota</taxon>
        <taxon>Fungi</taxon>
        <taxon>Fungi incertae sedis</taxon>
        <taxon>Zoopagomycota</taxon>
        <taxon>Kickxellomycotina</taxon>
        <taxon>Harpellomycetes</taxon>
        <taxon>Harpellales</taxon>
        <taxon>Legeriomycetaceae</taxon>
        <taxon>Smittium</taxon>
    </lineage>
</organism>
<reference evidence="1 3" key="1">
    <citation type="journal article" date="2018" name="MBio">
        <title>Comparative Genomics Reveals the Core Gene Toolbox for the Fungus-Insect Symbiosis.</title>
        <authorList>
            <person name="Wang Y."/>
            <person name="Stata M."/>
            <person name="Wang W."/>
            <person name="Stajich J.E."/>
            <person name="White M.M."/>
            <person name="Moncalvo J.M."/>
        </authorList>
    </citation>
    <scope>NUCLEOTIDE SEQUENCE [LARGE SCALE GENOMIC DNA]</scope>
    <source>
        <strain evidence="1 3">SWE-8-4</strain>
    </source>
</reference>
<dbReference type="EMBL" id="MBFR01000081">
    <property type="protein sequence ID" value="PVU94641.1"/>
    <property type="molecule type" value="Genomic_DNA"/>
</dbReference>
<protein>
    <submittedName>
        <fullName evidence="1">Uncharacterized protein</fullName>
    </submittedName>
</protein>
<proteinExistence type="predicted"/>
<dbReference type="AlphaFoldDB" id="A0A2T9YQR7"/>
<keyword evidence="3" id="KW-1185">Reference proteome</keyword>
<accession>A0A2T9YQR7</accession>
<sequence>MKYIKAESLWEDDMTINNFIIRHEQYVIDCRKSFDTNPNNMGGKFLSNMTKWELSEVSEFIDRLLLVYSHTFAGLRPPVPYIFLYIHPFTSRESLYDSSVPSSGRDRPGFRIFLGLEYERGK</sequence>
<gene>
    <name evidence="2" type="ORF">BB561_002389</name>
    <name evidence="1" type="ORF">BB561_002393</name>
</gene>
<evidence type="ECO:0000313" key="1">
    <source>
        <dbReference type="EMBL" id="PVU94641.1"/>
    </source>
</evidence>
<evidence type="ECO:0000313" key="2">
    <source>
        <dbReference type="EMBL" id="PVU94647.1"/>
    </source>
</evidence>